<comment type="subcellular location">
    <subcellularLocation>
        <location evidence="4">Plastid</location>
        <location evidence="4">Chloroplast</location>
    </subcellularLocation>
</comment>
<dbReference type="EMBL" id="MT211885">
    <property type="protein sequence ID" value="QJF58587.1"/>
    <property type="molecule type" value="Genomic_DNA"/>
</dbReference>
<dbReference type="GO" id="GO:0032543">
    <property type="term" value="P:mitochondrial translation"/>
    <property type="evidence" value="ECO:0007669"/>
    <property type="project" value="TreeGrafter"/>
</dbReference>
<keyword evidence="5" id="KW-0150">Chloroplast</keyword>
<dbReference type="NCBIfam" id="TIGR00002">
    <property type="entry name" value="S16"/>
    <property type="match status" value="1"/>
</dbReference>
<evidence type="ECO:0000256" key="3">
    <source>
        <dbReference type="ARBA" id="ARBA00023274"/>
    </source>
</evidence>
<dbReference type="Pfam" id="PF00886">
    <property type="entry name" value="Ribosomal_S16"/>
    <property type="match status" value="1"/>
</dbReference>
<dbReference type="GO" id="GO:0015935">
    <property type="term" value="C:small ribosomal subunit"/>
    <property type="evidence" value="ECO:0007669"/>
    <property type="project" value="TreeGrafter"/>
</dbReference>
<evidence type="ECO:0000313" key="5">
    <source>
        <dbReference type="EMBL" id="QJF58388.1"/>
    </source>
</evidence>
<comment type="similarity">
    <text evidence="1 4">Belongs to the bacterial ribosomal protein bS16 family.</text>
</comment>
<accession>A0A6M3W9Y7</accession>
<keyword evidence="5" id="KW-0934">Plastid</keyword>
<proteinExistence type="inferred from homology"/>
<dbReference type="EMBL" id="MT211886">
    <property type="protein sequence ID" value="QJF58786.1"/>
    <property type="molecule type" value="Genomic_DNA"/>
</dbReference>
<gene>
    <name evidence="4 5" type="primary">rps16</name>
</gene>
<dbReference type="SUPFAM" id="SSF54565">
    <property type="entry name" value="Ribosomal protein S16"/>
    <property type="match status" value="1"/>
</dbReference>
<geneLocation type="chloroplast" evidence="5"/>
<evidence type="ECO:0000256" key="4">
    <source>
        <dbReference type="HAMAP-Rule" id="MF_00385"/>
    </source>
</evidence>
<dbReference type="AlphaFoldDB" id="A0A6M3W9Y7"/>
<dbReference type="GO" id="GO:0003735">
    <property type="term" value="F:structural constituent of ribosome"/>
    <property type="evidence" value="ECO:0007669"/>
    <property type="project" value="InterPro"/>
</dbReference>
<dbReference type="EMBL" id="MT211884">
    <property type="protein sequence ID" value="QJF58388.1"/>
    <property type="molecule type" value="Genomic_DNA"/>
</dbReference>
<dbReference type="PROSITE" id="PS00732">
    <property type="entry name" value="RIBOSOMAL_S16"/>
    <property type="match status" value="1"/>
</dbReference>
<protein>
    <recommendedName>
        <fullName evidence="4">Small ribosomal subunit protein bS16c</fullName>
    </recommendedName>
</protein>
<evidence type="ECO:0000256" key="2">
    <source>
        <dbReference type="ARBA" id="ARBA00022980"/>
    </source>
</evidence>
<name>A0A6M3W9Y7_COROI</name>
<sequence length="77" mass="9017">MLKIRLKRYGRKKYAIYRIIVIDSRKRRDGKALEELGIYNPITKETKINIQRIETRIATGAQVSSTVKNLIKKIKQS</sequence>
<dbReference type="PANTHER" id="PTHR12919">
    <property type="entry name" value="30S RIBOSOMAL PROTEIN S16"/>
    <property type="match status" value="1"/>
</dbReference>
<dbReference type="InterPro" id="IPR023803">
    <property type="entry name" value="Ribosomal_bS16_dom_sf"/>
</dbReference>
<reference evidence="5" key="1">
    <citation type="submission" date="2020-03" db="EMBL/GenBank/DDBJ databases">
        <title>Mitochondrial and Plastid genome variability of Corallina officinalis (Corallinales, Rhodophyta).</title>
        <authorList>
            <person name="Yesson C."/>
            <person name="Bian X."/>
            <person name="Williamson C."/>
            <person name="Briscoe A.G."/>
            <person name="Brodie J."/>
        </authorList>
    </citation>
    <scope>NUCLEOTIDE SEQUENCE</scope>
</reference>
<keyword evidence="3 4" id="KW-0687">Ribonucleoprotein</keyword>
<dbReference type="Gene3D" id="3.30.1320.10">
    <property type="match status" value="1"/>
</dbReference>
<dbReference type="PANTHER" id="PTHR12919:SF20">
    <property type="entry name" value="SMALL RIBOSOMAL SUBUNIT PROTEIN BS16M"/>
    <property type="match status" value="1"/>
</dbReference>
<dbReference type="GO" id="GO:0009507">
    <property type="term" value="C:chloroplast"/>
    <property type="evidence" value="ECO:0007669"/>
    <property type="project" value="UniProtKB-SubCell"/>
</dbReference>
<dbReference type="InterPro" id="IPR000307">
    <property type="entry name" value="Ribosomal_bS16"/>
</dbReference>
<dbReference type="EMBL" id="MT211887">
    <property type="protein sequence ID" value="QJF58985.1"/>
    <property type="molecule type" value="Genomic_DNA"/>
</dbReference>
<organism evidence="5">
    <name type="scientific">Corallina officinalis</name>
    <name type="common">Coral seaweed</name>
    <dbReference type="NCBI Taxonomy" id="35170"/>
    <lineage>
        <taxon>Eukaryota</taxon>
        <taxon>Rhodophyta</taxon>
        <taxon>Florideophyceae</taxon>
        <taxon>Corallinophycidae</taxon>
        <taxon>Corallinales</taxon>
        <taxon>Corallinaceae</taxon>
        <taxon>Corallinoideae</taxon>
        <taxon>Corallina</taxon>
    </lineage>
</organism>
<dbReference type="GO" id="GO:0005739">
    <property type="term" value="C:mitochondrion"/>
    <property type="evidence" value="ECO:0007669"/>
    <property type="project" value="GOC"/>
</dbReference>
<dbReference type="HAMAP" id="MF_00385">
    <property type="entry name" value="Ribosomal_bS16"/>
    <property type="match status" value="1"/>
</dbReference>
<dbReference type="InterPro" id="IPR020592">
    <property type="entry name" value="Ribosomal_bS16_CS"/>
</dbReference>
<keyword evidence="2 4" id="KW-0689">Ribosomal protein</keyword>
<evidence type="ECO:0000256" key="1">
    <source>
        <dbReference type="ARBA" id="ARBA00006668"/>
    </source>
</evidence>